<accession>A0A381SRT8</accession>
<dbReference type="EMBL" id="UINC01003483">
    <property type="protein sequence ID" value="SVA06720.1"/>
    <property type="molecule type" value="Genomic_DNA"/>
</dbReference>
<protein>
    <submittedName>
        <fullName evidence="1">Uncharacterized protein</fullName>
    </submittedName>
</protein>
<evidence type="ECO:0000313" key="1">
    <source>
        <dbReference type="EMBL" id="SVA06720.1"/>
    </source>
</evidence>
<organism evidence="1">
    <name type="scientific">marine metagenome</name>
    <dbReference type="NCBI Taxonomy" id="408172"/>
    <lineage>
        <taxon>unclassified sequences</taxon>
        <taxon>metagenomes</taxon>
        <taxon>ecological metagenomes</taxon>
    </lineage>
</organism>
<proteinExistence type="predicted"/>
<gene>
    <name evidence="1" type="ORF">METZ01_LOCUS59574</name>
</gene>
<dbReference type="AlphaFoldDB" id="A0A381SRT8"/>
<sequence>MLTAEADWKFSCGANAVNNLADGAVISLLVCDRLDVSPVVGRDVAQVETELVEP</sequence>
<name>A0A381SRT8_9ZZZZ</name>
<reference evidence="1" key="1">
    <citation type="submission" date="2018-05" db="EMBL/GenBank/DDBJ databases">
        <authorList>
            <person name="Lanie J.A."/>
            <person name="Ng W.-L."/>
            <person name="Kazmierczak K.M."/>
            <person name="Andrzejewski T.M."/>
            <person name="Davidsen T.M."/>
            <person name="Wayne K.J."/>
            <person name="Tettelin H."/>
            <person name="Glass J.I."/>
            <person name="Rusch D."/>
            <person name="Podicherti R."/>
            <person name="Tsui H.-C.T."/>
            <person name="Winkler M.E."/>
        </authorList>
    </citation>
    <scope>NUCLEOTIDE SEQUENCE</scope>
</reference>